<reference evidence="2" key="1">
    <citation type="submission" date="2020-02" db="EMBL/GenBank/DDBJ databases">
        <authorList>
            <person name="Meier V. D."/>
        </authorList>
    </citation>
    <scope>NUCLEOTIDE SEQUENCE</scope>
    <source>
        <strain evidence="2">AVDCRST_MAG51</strain>
    </source>
</reference>
<sequence>CKSPPPKPRTGSASTAAKPRASPSSWRRMAAPTRCSFPTTSSNPCGLLPTARAWPSANANSTRRTRTGSLHRTSTSRRMDSGAKGWWPGRSPA</sequence>
<organism evidence="2">
    <name type="scientific">uncultured Ramlibacter sp</name>
    <dbReference type="NCBI Taxonomy" id="260755"/>
    <lineage>
        <taxon>Bacteria</taxon>
        <taxon>Pseudomonadati</taxon>
        <taxon>Pseudomonadota</taxon>
        <taxon>Betaproteobacteria</taxon>
        <taxon>Burkholderiales</taxon>
        <taxon>Comamonadaceae</taxon>
        <taxon>Ramlibacter</taxon>
        <taxon>environmental samples</taxon>
    </lineage>
</organism>
<feature type="non-terminal residue" evidence="2">
    <location>
        <position position="93"/>
    </location>
</feature>
<dbReference type="EMBL" id="CADCUX010000052">
    <property type="protein sequence ID" value="CAA9387310.1"/>
    <property type="molecule type" value="Genomic_DNA"/>
</dbReference>
<accession>A0A6J4NGQ2</accession>
<feature type="region of interest" description="Disordered" evidence="1">
    <location>
        <begin position="1"/>
        <end position="93"/>
    </location>
</feature>
<gene>
    <name evidence="2" type="ORF">AVDCRST_MAG51-201</name>
</gene>
<feature type="non-terminal residue" evidence="2">
    <location>
        <position position="1"/>
    </location>
</feature>
<feature type="compositionally biased region" description="Polar residues" evidence="1">
    <location>
        <begin position="57"/>
        <end position="73"/>
    </location>
</feature>
<protein>
    <submittedName>
        <fullName evidence="2">Uncharacterized protein</fullName>
    </submittedName>
</protein>
<dbReference type="AlphaFoldDB" id="A0A6J4NGQ2"/>
<evidence type="ECO:0000313" key="2">
    <source>
        <dbReference type="EMBL" id="CAA9387310.1"/>
    </source>
</evidence>
<proteinExistence type="predicted"/>
<evidence type="ECO:0000256" key="1">
    <source>
        <dbReference type="SAM" id="MobiDB-lite"/>
    </source>
</evidence>
<name>A0A6J4NGQ2_9BURK</name>